<evidence type="ECO:0000259" key="2">
    <source>
        <dbReference type="PROSITE" id="PS50110"/>
    </source>
</evidence>
<dbReference type="Proteomes" id="UP000228859">
    <property type="component" value="Unassembled WGS sequence"/>
</dbReference>
<dbReference type="EMBL" id="DLUI01000139">
    <property type="protein sequence ID" value="DAB37729.1"/>
    <property type="molecule type" value="Genomic_DNA"/>
</dbReference>
<evidence type="ECO:0000256" key="1">
    <source>
        <dbReference type="PROSITE-ProRule" id="PRU00169"/>
    </source>
</evidence>
<evidence type="ECO:0000313" key="5">
    <source>
        <dbReference type="Proteomes" id="UP000228859"/>
    </source>
</evidence>
<comment type="caution">
    <text evidence="4">The sequence shown here is derived from an EMBL/GenBank/DDBJ whole genome shotgun (WGS) entry which is preliminary data.</text>
</comment>
<feature type="domain" description="HD-GYP" evidence="3">
    <location>
        <begin position="311"/>
        <end position="499"/>
    </location>
</feature>
<dbReference type="Pfam" id="PF11849">
    <property type="entry name" value="DUF3369"/>
    <property type="match status" value="1"/>
</dbReference>
<dbReference type="PANTHER" id="PTHR45228">
    <property type="entry name" value="CYCLIC DI-GMP PHOSPHODIESTERASE TM_0186-RELATED"/>
    <property type="match status" value="1"/>
</dbReference>
<accession>A0A2D3WKU5</accession>
<dbReference type="AlphaFoldDB" id="A0A2D3WKU5"/>
<feature type="modified residue" description="4-aspartylphosphate" evidence="1">
    <location>
        <position position="76"/>
    </location>
</feature>
<dbReference type="PANTHER" id="PTHR45228:SF9">
    <property type="entry name" value="3'3'-CGAMP-SPECIFIC PHOSPHODIESTERASE 2"/>
    <property type="match status" value="1"/>
</dbReference>
<dbReference type="SUPFAM" id="SSF52172">
    <property type="entry name" value="CheY-like"/>
    <property type="match status" value="1"/>
</dbReference>
<name>A0A2D3WKU5_9BACT</name>
<dbReference type="PROSITE" id="PS51832">
    <property type="entry name" value="HD_GYP"/>
    <property type="match status" value="1"/>
</dbReference>
<feature type="domain" description="Response regulatory" evidence="2">
    <location>
        <begin position="21"/>
        <end position="145"/>
    </location>
</feature>
<dbReference type="PROSITE" id="PS50110">
    <property type="entry name" value="RESPONSE_REGULATORY"/>
    <property type="match status" value="1"/>
</dbReference>
<reference evidence="4 5" key="1">
    <citation type="journal article" date="2017" name="Front. Microbiol.">
        <title>Comparative Genomic Analysis of the Class Epsilonproteobacteria and Proposed Reclassification to Epsilonbacteraeota (phyl. nov.).</title>
        <authorList>
            <person name="Waite D.W."/>
            <person name="Vanwonterghem I."/>
            <person name="Rinke C."/>
            <person name="Parks D.H."/>
            <person name="Zhang Y."/>
            <person name="Takai K."/>
            <person name="Sievert S.M."/>
            <person name="Simon J."/>
            <person name="Campbell B.J."/>
            <person name="Hanson T.E."/>
            <person name="Woyke T."/>
            <person name="Klotz M.G."/>
            <person name="Hugenholtz P."/>
        </authorList>
    </citation>
    <scope>NUCLEOTIDE SEQUENCE [LARGE SCALE GENOMIC DNA]</scope>
    <source>
        <strain evidence="4">UBA12443</strain>
    </source>
</reference>
<organism evidence="4 5">
    <name type="scientific">Sulfuricurvum kujiense</name>
    <dbReference type="NCBI Taxonomy" id="148813"/>
    <lineage>
        <taxon>Bacteria</taxon>
        <taxon>Pseudomonadati</taxon>
        <taxon>Campylobacterota</taxon>
        <taxon>Epsilonproteobacteria</taxon>
        <taxon>Campylobacterales</taxon>
        <taxon>Sulfurimonadaceae</taxon>
        <taxon>Sulfuricurvum</taxon>
    </lineage>
</organism>
<evidence type="ECO:0008006" key="6">
    <source>
        <dbReference type="Google" id="ProtNLM"/>
    </source>
</evidence>
<dbReference type="Gene3D" id="3.40.50.2300">
    <property type="match status" value="1"/>
</dbReference>
<dbReference type="CDD" id="cd00077">
    <property type="entry name" value="HDc"/>
    <property type="match status" value="1"/>
</dbReference>
<dbReference type="InterPro" id="IPR037522">
    <property type="entry name" value="HD_GYP_dom"/>
</dbReference>
<keyword evidence="1" id="KW-0597">Phosphoprotein</keyword>
<evidence type="ECO:0000259" key="3">
    <source>
        <dbReference type="PROSITE" id="PS51832"/>
    </source>
</evidence>
<protein>
    <recommendedName>
        <fullName evidence="6">Response regulator receiver modulated metal dependent phosphohydrolase</fullName>
    </recommendedName>
</protein>
<dbReference type="InterPro" id="IPR003607">
    <property type="entry name" value="HD/PDEase_dom"/>
</dbReference>
<dbReference type="InterPro" id="IPR011006">
    <property type="entry name" value="CheY-like_superfamily"/>
</dbReference>
<dbReference type="SMART" id="SM00471">
    <property type="entry name" value="HDc"/>
    <property type="match status" value="1"/>
</dbReference>
<dbReference type="SUPFAM" id="SSF109604">
    <property type="entry name" value="HD-domain/PDEase-like"/>
    <property type="match status" value="1"/>
</dbReference>
<dbReference type="InterPro" id="IPR001789">
    <property type="entry name" value="Sig_transdc_resp-reg_receiver"/>
</dbReference>
<proteinExistence type="predicted"/>
<sequence>MAGFLKKRDVSSEKQTLGTWKVLIVDDEASIHDVTKLALKGFAFAQKEIEFFHAMSAKEAKEILKNHNDIALVLLDVVMETDDAGLELVTFIRHEINNNLIRIILRTGQPGQAPEKFVIDHFDINDYKEKTELTQTKLYTCIRTGIQDYVRLTELQTQKEALSYLAKSAVNIFTIDSFENFFNHTLEVLTKFISLVDSSNLRLLDAFAVFPVDEQGEYKVCINCSKYCTTGEKRNIEPVIKEILEKIREEHKLFFLEKDRFIIPIKDSEGTMAIVFAFGDFRLNGYFADLLGLMALQICTSFKNIDLYDILSKDHIETINILAVASEYKDETTGEHIKRIEHMTLLLALELGFSEDEAIRYSRAAILHDIGKIAVPDSILQKPGKLDEEEMRIMRIHTERGKTILHSDKRFALEAEIALSHHEKYDGTGYPYGIKGEDIPLSGRMVSVVDVYDALVNARPYKTAWEKERAIEYIKDEVGKQFDPHIVEAFVRLYEKGKI</sequence>
<gene>
    <name evidence="4" type="ORF">CFH83_09595</name>
</gene>
<evidence type="ECO:0000313" key="4">
    <source>
        <dbReference type="EMBL" id="DAB37729.1"/>
    </source>
</evidence>
<dbReference type="Pfam" id="PF13487">
    <property type="entry name" value="HD_5"/>
    <property type="match status" value="1"/>
</dbReference>
<dbReference type="InterPro" id="IPR021800">
    <property type="entry name" value="DUF3369"/>
</dbReference>
<dbReference type="RefSeq" id="WP_294895619.1">
    <property type="nucleotide sequence ID" value="NZ_DLUI01000139.1"/>
</dbReference>
<dbReference type="GO" id="GO:0000160">
    <property type="term" value="P:phosphorelay signal transduction system"/>
    <property type="evidence" value="ECO:0007669"/>
    <property type="project" value="InterPro"/>
</dbReference>
<dbReference type="InterPro" id="IPR052020">
    <property type="entry name" value="Cyclic_di-GMP/3'3'-cGAMP_PDE"/>
</dbReference>
<dbReference type="Gene3D" id="1.10.3210.10">
    <property type="entry name" value="Hypothetical protein af1432"/>
    <property type="match status" value="1"/>
</dbReference>